<dbReference type="Pfam" id="PF00657">
    <property type="entry name" value="Lipase_GDSL"/>
    <property type="match status" value="1"/>
</dbReference>
<accession>A0A098GBN8</accession>
<organism evidence="2 3">
    <name type="scientific">Legionella fallonii LLAP-10</name>
    <dbReference type="NCBI Taxonomy" id="1212491"/>
    <lineage>
        <taxon>Bacteria</taxon>
        <taxon>Pseudomonadati</taxon>
        <taxon>Pseudomonadota</taxon>
        <taxon>Gammaproteobacteria</taxon>
        <taxon>Legionellales</taxon>
        <taxon>Legionellaceae</taxon>
        <taxon>Legionella</taxon>
    </lineage>
</organism>
<evidence type="ECO:0000313" key="2">
    <source>
        <dbReference type="EMBL" id="CEG58896.1"/>
    </source>
</evidence>
<gene>
    <name evidence="2" type="ORF">LFA_3567</name>
</gene>
<dbReference type="STRING" id="1212491.LFA_3567"/>
<protein>
    <submittedName>
        <fullName evidence="2">Putative Lysophospholipase A</fullName>
    </submittedName>
</protein>
<dbReference type="Proteomes" id="UP000032430">
    <property type="component" value="Chromosome I"/>
</dbReference>
<keyword evidence="3" id="KW-1185">Reference proteome</keyword>
<evidence type="ECO:0000313" key="3">
    <source>
        <dbReference type="Proteomes" id="UP000032430"/>
    </source>
</evidence>
<dbReference type="EMBL" id="LN614827">
    <property type="protein sequence ID" value="CEG58896.1"/>
    <property type="molecule type" value="Genomic_DNA"/>
</dbReference>
<dbReference type="KEGG" id="lfa:LFA_3567"/>
<dbReference type="NCBIfam" id="NF045907">
    <property type="entry name" value="LplActasePlaCLeg"/>
    <property type="match status" value="1"/>
</dbReference>
<dbReference type="CDD" id="cd01846">
    <property type="entry name" value="fatty_acyltransferase_like"/>
    <property type="match status" value="1"/>
</dbReference>
<dbReference type="InterPro" id="IPR036514">
    <property type="entry name" value="SGNH_hydro_sf"/>
</dbReference>
<dbReference type="AlphaFoldDB" id="A0A098GBN8"/>
<reference evidence="3" key="1">
    <citation type="submission" date="2014-09" db="EMBL/GenBank/DDBJ databases">
        <authorList>
            <person name="Gomez-Valero L."/>
        </authorList>
    </citation>
    <scope>NUCLEOTIDE SEQUENCE [LARGE SCALE GENOMIC DNA]</scope>
    <source>
        <strain evidence="3">ATCC700992</strain>
    </source>
</reference>
<evidence type="ECO:0000256" key="1">
    <source>
        <dbReference type="ARBA" id="ARBA00022801"/>
    </source>
</evidence>
<dbReference type="OrthoDB" id="5292073at2"/>
<dbReference type="PANTHER" id="PTHR45648:SF22">
    <property type="entry name" value="GDSL LIPASE_ACYLHYDROLASE FAMILY PROTEIN (AFU_ORTHOLOGUE AFUA_4G14700)"/>
    <property type="match status" value="1"/>
</dbReference>
<dbReference type="RefSeq" id="WP_045097124.1">
    <property type="nucleotide sequence ID" value="NZ_LN614827.1"/>
</dbReference>
<dbReference type="PANTHER" id="PTHR45648">
    <property type="entry name" value="GDSL LIPASE/ACYLHYDROLASE FAMILY PROTEIN (AFU_ORTHOLOGUE AFUA_4G14700)"/>
    <property type="match status" value="1"/>
</dbReference>
<sequence>MIDYKRIFRKLSIVLIFIPSFCFASLPVKSMVVFGDSLSDIGNTTHLLKSLRQEENPAFIVAPFKAFVINKMVDFANEYYVPQMVLDAGLNVVTDFFDQELAPYIATLISRIKLVPILPGKPYWNSRFSNGQVWNEYLAQMWSVQKSDEDVYLNKSFGGGWAATYDYQLTVWNLIRHPLGTIKTLIVGKLIPPSLGLTVQAYLMEHSKLDNQAVYFVFSGSNDYINVLLFEDNYNPAIMSNYVDNVVEGLSSAILKLEQAGAKRFVIMGIPHLGETPRFIKTTDRDVLNAAADQHNQRLAARVEEWKKLYPKADFLFIDIQQYLAKALNNPSQYGFSNVADACIDVKFPMFDALARSPFAHNYVLRYAQVLHYKDPQLAFGESNYQICDTPEEYLFWDEVHPSTRAHRHLAFEICSTMKEHGYSVNCEAPDVSS</sequence>
<dbReference type="Gene3D" id="3.40.50.1110">
    <property type="entry name" value="SGNH hydrolase"/>
    <property type="match status" value="1"/>
</dbReference>
<keyword evidence="1" id="KW-0378">Hydrolase</keyword>
<name>A0A098GBN8_9GAMM</name>
<proteinExistence type="predicted"/>
<dbReference type="InterPro" id="IPR051058">
    <property type="entry name" value="GDSL_Est/Lipase"/>
</dbReference>
<dbReference type="SUPFAM" id="SSF52266">
    <property type="entry name" value="SGNH hydrolase"/>
    <property type="match status" value="1"/>
</dbReference>
<dbReference type="GO" id="GO:0016788">
    <property type="term" value="F:hydrolase activity, acting on ester bonds"/>
    <property type="evidence" value="ECO:0007669"/>
    <property type="project" value="InterPro"/>
</dbReference>
<dbReference type="InterPro" id="IPR001087">
    <property type="entry name" value="GDSL"/>
</dbReference>
<dbReference type="HOGENOM" id="CLU_015101_3_2_6"/>